<proteinExistence type="predicted"/>
<accession>A0ABN3VUI9</accession>
<reference evidence="2 3" key="1">
    <citation type="journal article" date="2019" name="Int. J. Syst. Evol. Microbiol.">
        <title>The Global Catalogue of Microorganisms (GCM) 10K type strain sequencing project: providing services to taxonomists for standard genome sequencing and annotation.</title>
        <authorList>
            <consortium name="The Broad Institute Genomics Platform"/>
            <consortium name="The Broad Institute Genome Sequencing Center for Infectious Disease"/>
            <person name="Wu L."/>
            <person name="Ma J."/>
        </authorList>
    </citation>
    <scope>NUCLEOTIDE SEQUENCE [LARGE SCALE GENOMIC DNA]</scope>
    <source>
        <strain evidence="2 3">JCM 6242</strain>
    </source>
</reference>
<comment type="caution">
    <text evidence="2">The sequence shown here is derived from an EMBL/GenBank/DDBJ whole genome shotgun (WGS) entry which is preliminary data.</text>
</comment>
<organism evidence="2 3">
    <name type="scientific">Streptosporangium fragile</name>
    <dbReference type="NCBI Taxonomy" id="46186"/>
    <lineage>
        <taxon>Bacteria</taxon>
        <taxon>Bacillati</taxon>
        <taxon>Actinomycetota</taxon>
        <taxon>Actinomycetes</taxon>
        <taxon>Streptosporangiales</taxon>
        <taxon>Streptosporangiaceae</taxon>
        <taxon>Streptosporangium</taxon>
    </lineage>
</organism>
<dbReference type="EMBL" id="BAAAVI010000013">
    <property type="protein sequence ID" value="GAA2863482.1"/>
    <property type="molecule type" value="Genomic_DNA"/>
</dbReference>
<evidence type="ECO:0000256" key="1">
    <source>
        <dbReference type="SAM" id="MobiDB-lite"/>
    </source>
</evidence>
<gene>
    <name evidence="2" type="ORF">GCM10010517_22540</name>
</gene>
<sequence length="184" mass="19291">MTPWWWSWHASSLLGKASTPSGSGKHPSGGDDQGRWAPARAPGEPEKTGGPEKAGGPEKTGGPEKAGGGRVSRPAPARRLDAQPAPAHRLSAHTVATRRCPGSGARPVPAGTGTGRASDEQLTSTAGTRPSSRGEPYRRARAPGGASPTRVIHRRLRRYMPLRHTTSAVYTVTRPSDERGAFPG</sequence>
<feature type="region of interest" description="Disordered" evidence="1">
    <location>
        <begin position="14"/>
        <end position="153"/>
    </location>
</feature>
<feature type="compositionally biased region" description="Polar residues" evidence="1">
    <location>
        <begin position="120"/>
        <end position="131"/>
    </location>
</feature>
<evidence type="ECO:0000313" key="2">
    <source>
        <dbReference type="EMBL" id="GAA2863482.1"/>
    </source>
</evidence>
<dbReference type="Proteomes" id="UP001500831">
    <property type="component" value="Unassembled WGS sequence"/>
</dbReference>
<name>A0ABN3VUI9_9ACTN</name>
<evidence type="ECO:0000313" key="3">
    <source>
        <dbReference type="Proteomes" id="UP001500831"/>
    </source>
</evidence>
<protein>
    <submittedName>
        <fullName evidence="2">Uncharacterized protein</fullName>
    </submittedName>
</protein>
<keyword evidence="3" id="KW-1185">Reference proteome</keyword>